<sequence length="87" mass="10174">MVTSNATSESAIKSYEIEMDPVNEKLLKEQTLEILKDLRPKWDLNLLEFKTFTKGITNRIFCITYPDEPNDKMIFRVFGKNTDKVID</sequence>
<reference evidence="2" key="1">
    <citation type="submission" date="2022-11" db="UniProtKB">
        <authorList>
            <consortium name="WormBaseParasite"/>
        </authorList>
    </citation>
    <scope>IDENTIFICATION</scope>
</reference>
<organism evidence="1 2">
    <name type="scientific">Panagrolaimus sp. PS1159</name>
    <dbReference type="NCBI Taxonomy" id="55785"/>
    <lineage>
        <taxon>Eukaryota</taxon>
        <taxon>Metazoa</taxon>
        <taxon>Ecdysozoa</taxon>
        <taxon>Nematoda</taxon>
        <taxon>Chromadorea</taxon>
        <taxon>Rhabditida</taxon>
        <taxon>Tylenchina</taxon>
        <taxon>Panagrolaimomorpha</taxon>
        <taxon>Panagrolaimoidea</taxon>
        <taxon>Panagrolaimidae</taxon>
        <taxon>Panagrolaimus</taxon>
    </lineage>
</organism>
<evidence type="ECO:0000313" key="2">
    <source>
        <dbReference type="WBParaSite" id="PS1159_v2.g4840.t1"/>
    </source>
</evidence>
<proteinExistence type="predicted"/>
<accession>A0AC35GGL3</accession>
<evidence type="ECO:0000313" key="1">
    <source>
        <dbReference type="Proteomes" id="UP000887580"/>
    </source>
</evidence>
<dbReference type="WBParaSite" id="PS1159_v2.g4840.t1">
    <property type="protein sequence ID" value="PS1159_v2.g4840.t1"/>
    <property type="gene ID" value="PS1159_v2.g4840"/>
</dbReference>
<name>A0AC35GGL3_9BILA</name>
<dbReference type="Proteomes" id="UP000887580">
    <property type="component" value="Unplaced"/>
</dbReference>
<protein>
    <submittedName>
        <fullName evidence="2">Uncharacterized protein</fullName>
    </submittedName>
</protein>